<keyword evidence="2" id="KW-1185">Reference proteome</keyword>
<protein>
    <submittedName>
        <fullName evidence="1">Uncharacterized protein</fullName>
    </submittedName>
</protein>
<sequence length="67" mass="7408">MEVWTLEAKGQRAPWVFYAIAALAKDPMLYECFDLKASQKTVTSGEVHRYLHDKAGIACVSGTETSS</sequence>
<evidence type="ECO:0000313" key="2">
    <source>
        <dbReference type="Proteomes" id="UP000018144"/>
    </source>
</evidence>
<evidence type="ECO:0000313" key="1">
    <source>
        <dbReference type="EMBL" id="CCX30451.1"/>
    </source>
</evidence>
<dbReference type="Proteomes" id="UP000018144">
    <property type="component" value="Unassembled WGS sequence"/>
</dbReference>
<dbReference type="EMBL" id="HF935441">
    <property type="protein sequence ID" value="CCX30451.1"/>
    <property type="molecule type" value="Genomic_DNA"/>
</dbReference>
<dbReference type="AlphaFoldDB" id="U4LSX3"/>
<gene>
    <name evidence="1" type="ORF">PCON_08650</name>
</gene>
<proteinExistence type="predicted"/>
<name>U4LSX3_PYROM</name>
<reference evidence="1 2" key="1">
    <citation type="journal article" date="2013" name="PLoS Genet.">
        <title>The genome and development-dependent transcriptomes of Pyronema confluens: a window into fungal evolution.</title>
        <authorList>
            <person name="Traeger S."/>
            <person name="Altegoer F."/>
            <person name="Freitag M."/>
            <person name="Gabaldon T."/>
            <person name="Kempken F."/>
            <person name="Kumar A."/>
            <person name="Marcet-Houben M."/>
            <person name="Poggeler S."/>
            <person name="Stajich J.E."/>
            <person name="Nowrousian M."/>
        </authorList>
    </citation>
    <scope>NUCLEOTIDE SEQUENCE [LARGE SCALE GENOMIC DNA]</scope>
    <source>
        <strain evidence="2">CBS 100304</strain>
        <tissue evidence="1">Vegetative mycelium</tissue>
    </source>
</reference>
<accession>U4LSX3</accession>
<organism evidence="1 2">
    <name type="scientific">Pyronema omphalodes (strain CBS 100304)</name>
    <name type="common">Pyronema confluens</name>
    <dbReference type="NCBI Taxonomy" id="1076935"/>
    <lineage>
        <taxon>Eukaryota</taxon>
        <taxon>Fungi</taxon>
        <taxon>Dikarya</taxon>
        <taxon>Ascomycota</taxon>
        <taxon>Pezizomycotina</taxon>
        <taxon>Pezizomycetes</taxon>
        <taxon>Pezizales</taxon>
        <taxon>Pyronemataceae</taxon>
        <taxon>Pyronema</taxon>
    </lineage>
</organism>